<name>A0A0A9GD39_ARUDO</name>
<proteinExistence type="predicted"/>
<protein>
    <submittedName>
        <fullName evidence="1">Uncharacterized protein</fullName>
    </submittedName>
</protein>
<dbReference type="EMBL" id="GBRH01176527">
    <property type="protein sequence ID" value="JAE21369.1"/>
    <property type="molecule type" value="Transcribed_RNA"/>
</dbReference>
<evidence type="ECO:0000313" key="1">
    <source>
        <dbReference type="EMBL" id="JAE21369.1"/>
    </source>
</evidence>
<reference evidence="1" key="1">
    <citation type="submission" date="2014-09" db="EMBL/GenBank/DDBJ databases">
        <authorList>
            <person name="Magalhaes I.L.F."/>
            <person name="Oliveira U."/>
            <person name="Santos F.R."/>
            <person name="Vidigal T.H.D.A."/>
            <person name="Brescovit A.D."/>
            <person name="Santos A.J."/>
        </authorList>
    </citation>
    <scope>NUCLEOTIDE SEQUENCE</scope>
    <source>
        <tissue evidence="1">Shoot tissue taken approximately 20 cm above the soil surface</tissue>
    </source>
</reference>
<reference evidence="1" key="2">
    <citation type="journal article" date="2015" name="Data Brief">
        <title>Shoot transcriptome of the giant reed, Arundo donax.</title>
        <authorList>
            <person name="Barrero R.A."/>
            <person name="Guerrero F.D."/>
            <person name="Moolhuijzen P."/>
            <person name="Goolsby J.A."/>
            <person name="Tidwell J."/>
            <person name="Bellgard S.E."/>
            <person name="Bellgard M.I."/>
        </authorList>
    </citation>
    <scope>NUCLEOTIDE SEQUENCE</scope>
    <source>
        <tissue evidence="1">Shoot tissue taken approximately 20 cm above the soil surface</tissue>
    </source>
</reference>
<organism evidence="1">
    <name type="scientific">Arundo donax</name>
    <name type="common">Giant reed</name>
    <name type="synonym">Donax arundinaceus</name>
    <dbReference type="NCBI Taxonomy" id="35708"/>
    <lineage>
        <taxon>Eukaryota</taxon>
        <taxon>Viridiplantae</taxon>
        <taxon>Streptophyta</taxon>
        <taxon>Embryophyta</taxon>
        <taxon>Tracheophyta</taxon>
        <taxon>Spermatophyta</taxon>
        <taxon>Magnoliopsida</taxon>
        <taxon>Liliopsida</taxon>
        <taxon>Poales</taxon>
        <taxon>Poaceae</taxon>
        <taxon>PACMAD clade</taxon>
        <taxon>Arundinoideae</taxon>
        <taxon>Arundineae</taxon>
        <taxon>Arundo</taxon>
    </lineage>
</organism>
<dbReference type="AlphaFoldDB" id="A0A0A9GD39"/>
<sequence length="72" mass="8747">MFIDCYLLLDKRRPVDISYCCSTYCLTIGRYQISSATIQLQHHLHSRIQRHLRWKRLCRDKHSHRHQPQTPS</sequence>
<accession>A0A0A9GD39</accession>